<feature type="region of interest" description="Disordered" evidence="2">
    <location>
        <begin position="1"/>
        <end position="46"/>
    </location>
</feature>
<name>A0A2P4Y0U5_9STRA</name>
<sequence>MITGSESDEDTTGSTKDPTLTQDTPSQDGPVDDSESSEAEMALTSSPAKNITLDEARCPWLFYFRSFHPKGYRSLVDYRSDEAEEEGAVTELQEFSNDLDEQQERYQAAQLQGAPAPPTPVYPRGYYPPDAGSGSPMFLEHLKPLVVLTMGALLAAPMSVPRFKMNHSLSMALRPLGVCCLHHTEFLEGIHKSPEETGRPLWPLPRVGVPLGTAREHHNPDPGRRPVLEMGFSEELYSSGVKNSGKIVCCPMSWTSAIVALRLPM</sequence>
<protein>
    <submittedName>
        <fullName evidence="3">Uncharacterized protein</fullName>
    </submittedName>
</protein>
<evidence type="ECO:0000313" key="4">
    <source>
        <dbReference type="Proteomes" id="UP000237271"/>
    </source>
</evidence>
<gene>
    <name evidence="3" type="ORF">PHPALM_12005</name>
</gene>
<evidence type="ECO:0000256" key="1">
    <source>
        <dbReference type="SAM" id="Coils"/>
    </source>
</evidence>
<keyword evidence="1" id="KW-0175">Coiled coil</keyword>
<comment type="caution">
    <text evidence="3">The sequence shown here is derived from an EMBL/GenBank/DDBJ whole genome shotgun (WGS) entry which is preliminary data.</text>
</comment>
<feature type="coiled-coil region" evidence="1">
    <location>
        <begin position="85"/>
        <end position="112"/>
    </location>
</feature>
<keyword evidence="4" id="KW-1185">Reference proteome</keyword>
<accession>A0A2P4Y0U5</accession>
<organism evidence="3 4">
    <name type="scientific">Phytophthora palmivora</name>
    <dbReference type="NCBI Taxonomy" id="4796"/>
    <lineage>
        <taxon>Eukaryota</taxon>
        <taxon>Sar</taxon>
        <taxon>Stramenopiles</taxon>
        <taxon>Oomycota</taxon>
        <taxon>Peronosporomycetes</taxon>
        <taxon>Peronosporales</taxon>
        <taxon>Peronosporaceae</taxon>
        <taxon>Phytophthora</taxon>
    </lineage>
</organism>
<dbReference type="EMBL" id="NCKW01006497">
    <property type="protein sequence ID" value="POM71433.1"/>
    <property type="molecule type" value="Genomic_DNA"/>
</dbReference>
<feature type="compositionally biased region" description="Acidic residues" evidence="2">
    <location>
        <begin position="1"/>
        <end position="11"/>
    </location>
</feature>
<dbReference type="OrthoDB" id="146921at2759"/>
<evidence type="ECO:0000256" key="2">
    <source>
        <dbReference type="SAM" id="MobiDB-lite"/>
    </source>
</evidence>
<proteinExistence type="predicted"/>
<dbReference type="Proteomes" id="UP000237271">
    <property type="component" value="Unassembled WGS sequence"/>
</dbReference>
<dbReference type="AlphaFoldDB" id="A0A2P4Y0U5"/>
<evidence type="ECO:0000313" key="3">
    <source>
        <dbReference type="EMBL" id="POM71433.1"/>
    </source>
</evidence>
<reference evidence="3 4" key="1">
    <citation type="journal article" date="2017" name="Genome Biol. Evol.">
        <title>Phytophthora megakarya and P. palmivora, closely related causal agents of cacao black pod rot, underwent increases in genome sizes and gene numbers by different mechanisms.</title>
        <authorList>
            <person name="Ali S.S."/>
            <person name="Shao J."/>
            <person name="Lary D.J."/>
            <person name="Kronmiller B."/>
            <person name="Shen D."/>
            <person name="Strem M.D."/>
            <person name="Amoako-Attah I."/>
            <person name="Akrofi A.Y."/>
            <person name="Begoude B.A."/>
            <person name="Ten Hoopen G.M."/>
            <person name="Coulibaly K."/>
            <person name="Kebe B.I."/>
            <person name="Melnick R.L."/>
            <person name="Guiltinan M.J."/>
            <person name="Tyler B.M."/>
            <person name="Meinhardt L.W."/>
            <person name="Bailey B.A."/>
        </authorList>
    </citation>
    <scope>NUCLEOTIDE SEQUENCE [LARGE SCALE GENOMIC DNA]</scope>
    <source>
        <strain evidence="4">sbr112.9</strain>
    </source>
</reference>
<feature type="compositionally biased region" description="Polar residues" evidence="2">
    <location>
        <begin position="12"/>
        <end position="27"/>
    </location>
</feature>